<dbReference type="Pfam" id="PF21834">
    <property type="entry name" value="DUF6894"/>
    <property type="match status" value="1"/>
</dbReference>
<dbReference type="Proteomes" id="UP001055101">
    <property type="component" value="Unassembled WGS sequence"/>
</dbReference>
<evidence type="ECO:0000259" key="1">
    <source>
        <dbReference type="Pfam" id="PF21834"/>
    </source>
</evidence>
<dbReference type="EMBL" id="BPRA01000011">
    <property type="protein sequence ID" value="GJE56156.1"/>
    <property type="molecule type" value="Genomic_DNA"/>
</dbReference>
<dbReference type="InterPro" id="IPR054189">
    <property type="entry name" value="DUF6894"/>
</dbReference>
<dbReference type="RefSeq" id="WP_147815207.1">
    <property type="nucleotide sequence ID" value="NZ_BPRA01000011.1"/>
</dbReference>
<keyword evidence="3" id="KW-1185">Reference proteome</keyword>
<comment type="caution">
    <text evidence="2">The sequence shown here is derived from an EMBL/GenBank/DDBJ whole genome shotgun (WGS) entry which is preliminary data.</text>
</comment>
<organism evidence="2 3">
    <name type="scientific">Methylobacterium thuringiense</name>
    <dbReference type="NCBI Taxonomy" id="1003091"/>
    <lineage>
        <taxon>Bacteria</taxon>
        <taxon>Pseudomonadati</taxon>
        <taxon>Pseudomonadota</taxon>
        <taxon>Alphaproteobacteria</taxon>
        <taxon>Hyphomicrobiales</taxon>
        <taxon>Methylobacteriaceae</taxon>
        <taxon>Methylobacterium</taxon>
    </lineage>
</organism>
<reference evidence="2" key="2">
    <citation type="submission" date="2021-08" db="EMBL/GenBank/DDBJ databases">
        <authorList>
            <person name="Tani A."/>
            <person name="Ola A."/>
            <person name="Ogura Y."/>
            <person name="Katsura K."/>
            <person name="Hayashi T."/>
        </authorList>
    </citation>
    <scope>NUCLEOTIDE SEQUENCE</scope>
    <source>
        <strain evidence="2">DSM 23674</strain>
    </source>
</reference>
<evidence type="ECO:0000313" key="2">
    <source>
        <dbReference type="EMBL" id="GJE56156.1"/>
    </source>
</evidence>
<accession>A0ABQ4TMC9</accession>
<sequence>MAKRRASARPQRISPMPRFHFDVHDSAERRGRGSLDLPDLEAARDKARSLAVVYASDPDNVTASDGIVVTVWDATLSTLTIVRMACKESPGGPA</sequence>
<gene>
    <name evidence="2" type="ORF">EKPJFOCH_2655</name>
</gene>
<name>A0ABQ4TMC9_9HYPH</name>
<proteinExistence type="predicted"/>
<feature type="domain" description="DUF6894" evidence="1">
    <location>
        <begin position="18"/>
        <end position="84"/>
    </location>
</feature>
<evidence type="ECO:0000313" key="3">
    <source>
        <dbReference type="Proteomes" id="UP001055101"/>
    </source>
</evidence>
<protein>
    <recommendedName>
        <fullName evidence="1">DUF6894 domain-containing protein</fullName>
    </recommendedName>
</protein>
<reference evidence="2" key="1">
    <citation type="journal article" date="2021" name="Front. Microbiol.">
        <title>Comprehensive Comparative Genomics and Phenotyping of Methylobacterium Species.</title>
        <authorList>
            <person name="Alessa O."/>
            <person name="Ogura Y."/>
            <person name="Fujitani Y."/>
            <person name="Takami H."/>
            <person name="Hayashi T."/>
            <person name="Sahin N."/>
            <person name="Tani A."/>
        </authorList>
    </citation>
    <scope>NUCLEOTIDE SEQUENCE</scope>
    <source>
        <strain evidence="2">DSM 23674</strain>
    </source>
</reference>